<evidence type="ECO:0000256" key="1">
    <source>
        <dbReference type="SAM" id="SignalP"/>
    </source>
</evidence>
<dbReference type="AlphaFoldDB" id="A0A6N2TQY8"/>
<keyword evidence="2" id="KW-0472">Membrane</keyword>
<sequence>MKKTIVSLTAVAALASSAFGHFQMLYTPESALEKGTTIPLKVVFNHPFADEHTMDMGLQANGKIKPIEEFYVVHKEQKTDLKKSLNEITFKGNSNSGKAYESEYKARKMGDHIFVAVPAPYYEKNEDTYIQQITKMIVNVAGAPTDWDAELGLKAEIVPLVKPYSIWAGSTFSGIIKGDGKPVPFAEIEVEYLNYDVDVKNNKMDEKAHYEAPQDSFVTLTIKADENGKFTFGIPKAGWWGFAALGVGKSNQYDGKELSQDAVIWVQAKEMK</sequence>
<feature type="chain" id="PRO_5026684155" evidence="1">
    <location>
        <begin position="19"/>
        <end position="272"/>
    </location>
</feature>
<accession>A0A6N2TQY8</accession>
<feature type="signal peptide" evidence="1">
    <location>
        <begin position="1"/>
        <end position="18"/>
    </location>
</feature>
<keyword evidence="1" id="KW-0732">Signal</keyword>
<dbReference type="Pfam" id="PF10670">
    <property type="entry name" value="DUF4198"/>
    <property type="match status" value="1"/>
</dbReference>
<dbReference type="RefSeq" id="WP_156847685.1">
    <property type="nucleotide sequence ID" value="NZ_CACRSK010000006.1"/>
</dbReference>
<dbReference type="EMBL" id="CACRSK010000006">
    <property type="protein sequence ID" value="VYT05886.1"/>
    <property type="molecule type" value="Genomic_DNA"/>
</dbReference>
<dbReference type="InterPro" id="IPR019613">
    <property type="entry name" value="DUF4198"/>
</dbReference>
<organism evidence="2">
    <name type="scientific">Campylobacter ureolyticus</name>
    <dbReference type="NCBI Taxonomy" id="827"/>
    <lineage>
        <taxon>Bacteria</taxon>
        <taxon>Pseudomonadati</taxon>
        <taxon>Campylobacterota</taxon>
        <taxon>Epsilonproteobacteria</taxon>
        <taxon>Campylobacterales</taxon>
        <taxon>Campylobacteraceae</taxon>
        <taxon>Campylobacter</taxon>
    </lineage>
</organism>
<name>A0A6N2TQY8_9BACT</name>
<protein>
    <submittedName>
        <fullName evidence="2">Nickel uptake substrate-specific transmembrane region</fullName>
    </submittedName>
</protein>
<keyword evidence="2" id="KW-0812">Transmembrane</keyword>
<proteinExistence type="predicted"/>
<gene>
    <name evidence="2" type="ORF">CULFYP111_01414</name>
</gene>
<reference evidence="2" key="1">
    <citation type="submission" date="2019-11" db="EMBL/GenBank/DDBJ databases">
        <authorList>
            <person name="Feng L."/>
        </authorList>
    </citation>
    <scope>NUCLEOTIDE SEQUENCE</scope>
    <source>
        <strain evidence="2">CUreolyticusLFYP111</strain>
    </source>
</reference>
<evidence type="ECO:0000313" key="2">
    <source>
        <dbReference type="EMBL" id="VYT05886.1"/>
    </source>
</evidence>